<dbReference type="AlphaFoldDB" id="A0A6L2PBH6"/>
<sequence length="53" mass="5838">EILPNGSLYFPPFPPEDYNPELHSATYRCRATNPAGSIISRDCKLRAGLITCA</sequence>
<comment type="caution">
    <text evidence="1">The sequence shown here is derived from an EMBL/GenBank/DDBJ whole genome shotgun (WGS) entry which is preliminary data.</text>
</comment>
<evidence type="ECO:0000313" key="2">
    <source>
        <dbReference type="Proteomes" id="UP000502823"/>
    </source>
</evidence>
<organism evidence="1 2">
    <name type="scientific">Coptotermes formosanus</name>
    <name type="common">Formosan subterranean termite</name>
    <dbReference type="NCBI Taxonomy" id="36987"/>
    <lineage>
        <taxon>Eukaryota</taxon>
        <taxon>Metazoa</taxon>
        <taxon>Ecdysozoa</taxon>
        <taxon>Arthropoda</taxon>
        <taxon>Hexapoda</taxon>
        <taxon>Insecta</taxon>
        <taxon>Pterygota</taxon>
        <taxon>Neoptera</taxon>
        <taxon>Polyneoptera</taxon>
        <taxon>Dictyoptera</taxon>
        <taxon>Blattodea</taxon>
        <taxon>Blattoidea</taxon>
        <taxon>Termitoidae</taxon>
        <taxon>Rhinotermitidae</taxon>
        <taxon>Coptotermes</taxon>
    </lineage>
</organism>
<accession>A0A6L2PBH6</accession>
<dbReference type="InterPro" id="IPR013783">
    <property type="entry name" value="Ig-like_fold"/>
</dbReference>
<gene>
    <name evidence="1" type="ORF">Cfor_02799</name>
</gene>
<feature type="non-terminal residue" evidence="1">
    <location>
        <position position="1"/>
    </location>
</feature>
<dbReference type="OrthoDB" id="5969272at2759"/>
<dbReference type="Gene3D" id="2.60.40.10">
    <property type="entry name" value="Immunoglobulins"/>
    <property type="match status" value="1"/>
</dbReference>
<evidence type="ECO:0000313" key="1">
    <source>
        <dbReference type="EMBL" id="GFG29843.1"/>
    </source>
</evidence>
<protein>
    <recommendedName>
        <fullName evidence="3">Ig-like domain-containing protein</fullName>
    </recommendedName>
</protein>
<dbReference type="EMBL" id="BLKM01010328">
    <property type="protein sequence ID" value="GFG29843.1"/>
    <property type="molecule type" value="Genomic_DNA"/>
</dbReference>
<name>A0A6L2PBH6_COPFO</name>
<reference evidence="2" key="1">
    <citation type="submission" date="2020-01" db="EMBL/GenBank/DDBJ databases">
        <title>Draft genome sequence of the Termite Coptotermes fromosanus.</title>
        <authorList>
            <person name="Itakura S."/>
            <person name="Yosikawa Y."/>
            <person name="Umezawa K."/>
        </authorList>
    </citation>
    <scope>NUCLEOTIDE SEQUENCE [LARGE SCALE GENOMIC DNA]</scope>
</reference>
<dbReference type="Proteomes" id="UP000502823">
    <property type="component" value="Unassembled WGS sequence"/>
</dbReference>
<evidence type="ECO:0008006" key="3">
    <source>
        <dbReference type="Google" id="ProtNLM"/>
    </source>
</evidence>
<keyword evidence="2" id="KW-1185">Reference proteome</keyword>
<dbReference type="InParanoid" id="A0A6L2PBH6"/>
<proteinExistence type="predicted"/>